<dbReference type="OrthoDB" id="9792788at2"/>
<reference evidence="3 6" key="2">
    <citation type="submission" date="2016-01" db="EMBL/GenBank/DDBJ databases">
        <authorList>
            <person name="Varghese N."/>
        </authorList>
    </citation>
    <scope>NUCLEOTIDE SEQUENCE [LARGE SCALE GENOMIC DNA]</scope>
    <source>
        <strain evidence="3 6">HL-91</strain>
    </source>
</reference>
<accession>A0A0P7W3N7</accession>
<feature type="region of interest" description="Disordered" evidence="1">
    <location>
        <begin position="120"/>
        <end position="151"/>
    </location>
</feature>
<dbReference type="AlphaFoldDB" id="A0A0P7W3N7"/>
<organism evidence="4 5">
    <name type="scientific">Roseibaca calidilacus</name>
    <dbReference type="NCBI Taxonomy" id="1666912"/>
    <lineage>
        <taxon>Bacteria</taxon>
        <taxon>Pseudomonadati</taxon>
        <taxon>Pseudomonadota</taxon>
        <taxon>Alphaproteobacteria</taxon>
        <taxon>Rhodobacterales</taxon>
        <taxon>Paracoccaceae</taxon>
        <taxon>Roseinatronobacter</taxon>
    </lineage>
</organism>
<keyword evidence="2" id="KW-0812">Transmembrane</keyword>
<feature type="transmembrane region" description="Helical" evidence="2">
    <location>
        <begin position="74"/>
        <end position="99"/>
    </location>
</feature>
<dbReference type="STRING" id="1666912.Ga0058931_3262"/>
<feature type="compositionally biased region" description="Acidic residues" evidence="1">
    <location>
        <begin position="123"/>
        <end position="135"/>
    </location>
</feature>
<evidence type="ECO:0000256" key="2">
    <source>
        <dbReference type="SAM" id="Phobius"/>
    </source>
</evidence>
<dbReference type="PANTHER" id="PTHR35335:SF1">
    <property type="entry name" value="UPF0716 PROTEIN FXSA"/>
    <property type="match status" value="1"/>
</dbReference>
<keyword evidence="6" id="KW-1185">Reference proteome</keyword>
<name>A0A0P7W3N7_9RHOB</name>
<evidence type="ECO:0000313" key="5">
    <source>
        <dbReference type="Proteomes" id="UP000050413"/>
    </source>
</evidence>
<dbReference type="PANTHER" id="PTHR35335">
    <property type="entry name" value="UPF0716 PROTEIN FXSA"/>
    <property type="match status" value="1"/>
</dbReference>
<protein>
    <submittedName>
        <fullName evidence="4">UPF0716 protein FxsA</fullName>
    </submittedName>
</protein>
<evidence type="ECO:0000313" key="6">
    <source>
        <dbReference type="Proteomes" id="UP000182045"/>
    </source>
</evidence>
<evidence type="ECO:0000313" key="4">
    <source>
        <dbReference type="EMBL" id="KPP90990.1"/>
    </source>
</evidence>
<evidence type="ECO:0000313" key="3">
    <source>
        <dbReference type="EMBL" id="CUX83932.1"/>
    </source>
</evidence>
<dbReference type="Proteomes" id="UP000182045">
    <property type="component" value="Unassembled WGS sequence"/>
</dbReference>
<dbReference type="EMBL" id="FBYC01000004">
    <property type="protein sequence ID" value="CUX83932.1"/>
    <property type="molecule type" value="Genomic_DNA"/>
</dbReference>
<reference evidence="4 5" key="1">
    <citation type="submission" date="2015-09" db="EMBL/GenBank/DDBJ databases">
        <title>Identification and resolution of microdiversity through metagenomic sequencing of parallel consortia.</title>
        <authorList>
            <person name="Nelson W.C."/>
            <person name="Romine M.F."/>
            <person name="Lindemann S.R."/>
        </authorList>
    </citation>
    <scope>NUCLEOTIDE SEQUENCE [LARGE SCALE GENOMIC DNA]</scope>
    <source>
        <strain evidence="4">HL-91</strain>
    </source>
</reference>
<dbReference type="RefSeq" id="WP_072247325.1">
    <property type="nucleotide sequence ID" value="NZ_FBYC01000004.1"/>
</dbReference>
<keyword evidence="2" id="KW-1133">Transmembrane helix</keyword>
<dbReference type="NCBIfam" id="NF008528">
    <property type="entry name" value="PRK11463.1-2"/>
    <property type="match status" value="1"/>
</dbReference>
<evidence type="ECO:0000256" key="1">
    <source>
        <dbReference type="SAM" id="MobiDB-lite"/>
    </source>
</evidence>
<dbReference type="EMBL" id="LJSG01000016">
    <property type="protein sequence ID" value="KPP90990.1"/>
    <property type="molecule type" value="Genomic_DNA"/>
</dbReference>
<sequence>MPILLAFLAIPLLEIVLFVQLGGALGVLGTLLEIFASGALGVFLMRLEPYRNAADIRSALAQDRSPASPMAHSALRMIGALLLVIPGFFTDALGLLLLIPAVRVLALRRVVIQTRPAPRDDIIDGDYTAEPDEAPNPDRLPPRRGPTQYRD</sequence>
<dbReference type="Proteomes" id="UP000050413">
    <property type="component" value="Unassembled WGS sequence"/>
</dbReference>
<dbReference type="Pfam" id="PF04186">
    <property type="entry name" value="FxsA"/>
    <property type="match status" value="1"/>
</dbReference>
<dbReference type="InterPro" id="IPR007313">
    <property type="entry name" value="FxsA"/>
</dbReference>
<comment type="caution">
    <text evidence="4">The sequence shown here is derived from an EMBL/GenBank/DDBJ whole genome shotgun (WGS) entry which is preliminary data.</text>
</comment>
<dbReference type="GO" id="GO:0016020">
    <property type="term" value="C:membrane"/>
    <property type="evidence" value="ECO:0007669"/>
    <property type="project" value="InterPro"/>
</dbReference>
<keyword evidence="2" id="KW-0472">Membrane</keyword>
<gene>
    <name evidence="4" type="primary">fxsA</name>
    <name evidence="3" type="ORF">Ga0058931_3262</name>
    <name evidence="4" type="ORF">HLUCCA05_06110</name>
</gene>
<proteinExistence type="predicted"/>